<dbReference type="Gene3D" id="3.40.630.30">
    <property type="match status" value="1"/>
</dbReference>
<evidence type="ECO:0000313" key="5">
    <source>
        <dbReference type="EMBL" id="MFD0976385.1"/>
    </source>
</evidence>
<evidence type="ECO:0000256" key="2">
    <source>
        <dbReference type="ARBA" id="ARBA00023315"/>
    </source>
</evidence>
<evidence type="ECO:0000256" key="1">
    <source>
        <dbReference type="ARBA" id="ARBA00022679"/>
    </source>
</evidence>
<dbReference type="EC" id="2.3.1.-" evidence="5"/>
<evidence type="ECO:0000256" key="3">
    <source>
        <dbReference type="ARBA" id="ARBA00024025"/>
    </source>
</evidence>
<dbReference type="RefSeq" id="WP_380737663.1">
    <property type="nucleotide sequence ID" value="NZ_JBHTJP010000032.1"/>
</dbReference>
<dbReference type="InterPro" id="IPR016181">
    <property type="entry name" value="Acyl_CoA_acyltransferase"/>
</dbReference>
<dbReference type="GO" id="GO:0016746">
    <property type="term" value="F:acyltransferase activity"/>
    <property type="evidence" value="ECO:0007669"/>
    <property type="project" value="UniProtKB-KW"/>
</dbReference>
<comment type="caution">
    <text evidence="5">The sequence shown here is derived from an EMBL/GenBank/DDBJ whole genome shotgun (WGS) entry which is preliminary data.</text>
</comment>
<dbReference type="InterPro" id="IPR000182">
    <property type="entry name" value="GNAT_dom"/>
</dbReference>
<reference evidence="6" key="1">
    <citation type="journal article" date="2019" name="Int. J. Syst. Evol. Microbiol.">
        <title>The Global Catalogue of Microorganisms (GCM) 10K type strain sequencing project: providing services to taxonomists for standard genome sequencing and annotation.</title>
        <authorList>
            <consortium name="The Broad Institute Genomics Platform"/>
            <consortium name="The Broad Institute Genome Sequencing Center for Infectious Disease"/>
            <person name="Wu L."/>
            <person name="Ma J."/>
        </authorList>
    </citation>
    <scope>NUCLEOTIDE SEQUENCE [LARGE SCALE GENOMIC DNA]</scope>
    <source>
        <strain evidence="6">CCUG 60898</strain>
    </source>
</reference>
<organism evidence="5 6">
    <name type="scientific">Salinimicrobium gaetbulicola</name>
    <dbReference type="NCBI Taxonomy" id="999702"/>
    <lineage>
        <taxon>Bacteria</taxon>
        <taxon>Pseudomonadati</taxon>
        <taxon>Bacteroidota</taxon>
        <taxon>Flavobacteriia</taxon>
        <taxon>Flavobacteriales</taxon>
        <taxon>Flavobacteriaceae</taxon>
        <taxon>Salinimicrobium</taxon>
    </lineage>
</organism>
<dbReference type="Pfam" id="PF00583">
    <property type="entry name" value="Acetyltransf_1"/>
    <property type="match status" value="1"/>
</dbReference>
<accession>A0ABW3IFZ0</accession>
<evidence type="ECO:0000259" key="4">
    <source>
        <dbReference type="PROSITE" id="PS51186"/>
    </source>
</evidence>
<protein>
    <submittedName>
        <fullName evidence="5">GNAT family N-acetyltransferase</fullName>
        <ecNumber evidence="5">2.3.1.-</ecNumber>
    </submittedName>
</protein>
<dbReference type="SUPFAM" id="SSF55729">
    <property type="entry name" value="Acyl-CoA N-acyltransferases (Nat)"/>
    <property type="match status" value="1"/>
</dbReference>
<keyword evidence="6" id="KW-1185">Reference proteome</keyword>
<keyword evidence="1 5" id="KW-0808">Transferase</keyword>
<feature type="domain" description="N-acetyltransferase" evidence="4">
    <location>
        <begin position="1"/>
        <end position="152"/>
    </location>
</feature>
<name>A0ABW3IFZ0_9FLAO</name>
<keyword evidence="2 5" id="KW-0012">Acyltransferase</keyword>
<dbReference type="CDD" id="cd04301">
    <property type="entry name" value="NAT_SF"/>
    <property type="match status" value="1"/>
</dbReference>
<dbReference type="PANTHER" id="PTHR45896">
    <property type="entry name" value="N-ALPHA-ACETYLTRANSFERASE 30"/>
    <property type="match status" value="1"/>
</dbReference>
<dbReference type="EMBL" id="JBHTJP010000032">
    <property type="protein sequence ID" value="MFD0976385.1"/>
    <property type="molecule type" value="Genomic_DNA"/>
</dbReference>
<gene>
    <name evidence="5" type="ORF">ACFQ1G_06250</name>
</gene>
<sequence>MEIKKLDVITQEEVITCLLTAFSNYFVVLPDDVNYWKARYRAAQIDWNLSFGMFDGDKLVGFIINGIDVHEGKKTAYNSGTGVLPEYRGRAIVDQLYDHALSEFQKSGIEKCLLEVICENERALKVYQRIGFKSRRKLFSYKGELPNSITDSQLQNVTFGEILESGYYKASNYSWDNLAKPVEISEVNKNSFFVTSEEGRSLGYFVLGPNGQVVQIEASEEKDISEVLKAIGKVTPALRFGNVPEHRKQLLNDLRSLGFENTVNQYEMEMHLN</sequence>
<evidence type="ECO:0000313" key="6">
    <source>
        <dbReference type="Proteomes" id="UP001597100"/>
    </source>
</evidence>
<dbReference type="Proteomes" id="UP001597100">
    <property type="component" value="Unassembled WGS sequence"/>
</dbReference>
<proteinExistence type="inferred from homology"/>
<dbReference type="InterPro" id="IPR044542">
    <property type="entry name" value="NAA30-like"/>
</dbReference>
<dbReference type="PROSITE" id="PS51186">
    <property type="entry name" value="GNAT"/>
    <property type="match status" value="1"/>
</dbReference>
<dbReference type="PANTHER" id="PTHR45896:SF1">
    <property type="entry name" value="N-ALPHA-ACETYLTRANSFERASE 30"/>
    <property type="match status" value="1"/>
</dbReference>
<comment type="similarity">
    <text evidence="3">Belongs to the acetyltransferase family. MAK3 subfamily.</text>
</comment>